<dbReference type="Proteomes" id="UP001164539">
    <property type="component" value="Chromosome 7"/>
</dbReference>
<organism evidence="1 2">
    <name type="scientific">Melia azedarach</name>
    <name type="common">Chinaberry tree</name>
    <dbReference type="NCBI Taxonomy" id="155640"/>
    <lineage>
        <taxon>Eukaryota</taxon>
        <taxon>Viridiplantae</taxon>
        <taxon>Streptophyta</taxon>
        <taxon>Embryophyta</taxon>
        <taxon>Tracheophyta</taxon>
        <taxon>Spermatophyta</taxon>
        <taxon>Magnoliopsida</taxon>
        <taxon>eudicotyledons</taxon>
        <taxon>Gunneridae</taxon>
        <taxon>Pentapetalae</taxon>
        <taxon>rosids</taxon>
        <taxon>malvids</taxon>
        <taxon>Sapindales</taxon>
        <taxon>Meliaceae</taxon>
        <taxon>Melia</taxon>
    </lineage>
</organism>
<name>A0ACC1XS14_MELAZ</name>
<reference evidence="1 2" key="1">
    <citation type="journal article" date="2023" name="Science">
        <title>Complex scaffold remodeling in plant triterpene biosynthesis.</title>
        <authorList>
            <person name="De La Pena R."/>
            <person name="Hodgson H."/>
            <person name="Liu J.C."/>
            <person name="Stephenson M.J."/>
            <person name="Martin A.C."/>
            <person name="Owen C."/>
            <person name="Harkess A."/>
            <person name="Leebens-Mack J."/>
            <person name="Jimenez L.E."/>
            <person name="Osbourn A."/>
            <person name="Sattely E.S."/>
        </authorList>
    </citation>
    <scope>NUCLEOTIDE SEQUENCE [LARGE SCALE GENOMIC DNA]</scope>
    <source>
        <strain evidence="2">cv. JPN11</strain>
        <tissue evidence="1">Leaf</tissue>
    </source>
</reference>
<gene>
    <name evidence="1" type="ORF">OWV82_012810</name>
</gene>
<keyword evidence="2" id="KW-1185">Reference proteome</keyword>
<protein>
    <submittedName>
        <fullName evidence="1">Uncharacterized protein</fullName>
    </submittedName>
</protein>
<sequence>MTSLCNYLLYAEAMRSQAHHSNARLSDCFLIIVTVFLLQGLGAAEVVVPRSNCYALDNSSRIVDFSAWIGLHFEYEDKDSDLVVRFCKDVESRSQMGYINFGRFDRINHFVAGSGHVDFVQGFYDGDLMNCENSYDKRGRTAQVNVICGSCSNGQCKGGLGCICNVTYESSCRVLVELAVPCEKPGPQVFQGFTVGFHPRSWEIVYNGMTQLGFEKSQLDFSFRTEQTHVTLYMTAIASLSSLVQKPSFKVSPEKGLKVRLSGSGATGSPPTTLSPTVLIVDWRCEMAHDTPYEVNITIPVQGYEPIQFFLTKMCEYRQDQGGDSARGWATFGVISCIFIVSSTLFCCGGFIYKTRVEQLHGIDALPGMTILSACLETVSGAGNSYSRPEDLTGTLANEASWERPPASAQGTWRPSERKYGSI</sequence>
<dbReference type="EMBL" id="CM051400">
    <property type="protein sequence ID" value="KAJ4714306.1"/>
    <property type="molecule type" value="Genomic_DNA"/>
</dbReference>
<comment type="caution">
    <text evidence="1">The sequence shown here is derived from an EMBL/GenBank/DDBJ whole genome shotgun (WGS) entry which is preliminary data.</text>
</comment>
<proteinExistence type="predicted"/>
<evidence type="ECO:0000313" key="1">
    <source>
        <dbReference type="EMBL" id="KAJ4714306.1"/>
    </source>
</evidence>
<accession>A0ACC1XS14</accession>
<evidence type="ECO:0000313" key="2">
    <source>
        <dbReference type="Proteomes" id="UP001164539"/>
    </source>
</evidence>